<evidence type="ECO:0000256" key="5">
    <source>
        <dbReference type="RuleBase" id="RU003910"/>
    </source>
</evidence>
<feature type="compositionally biased region" description="Low complexity" evidence="6">
    <location>
        <begin position="1"/>
        <end position="42"/>
    </location>
</feature>
<gene>
    <name evidence="7" type="ORF">BCR44DRAFT_33648</name>
</gene>
<dbReference type="GO" id="GO:0005763">
    <property type="term" value="C:mitochondrial small ribosomal subunit"/>
    <property type="evidence" value="ECO:0007669"/>
    <property type="project" value="TreeGrafter"/>
</dbReference>
<dbReference type="Pfam" id="PF01084">
    <property type="entry name" value="Ribosomal_S18"/>
    <property type="match status" value="1"/>
</dbReference>
<dbReference type="PANTHER" id="PTHR13479">
    <property type="entry name" value="30S RIBOSOMAL PROTEIN S18"/>
    <property type="match status" value="1"/>
</dbReference>
<keyword evidence="8" id="KW-1185">Reference proteome</keyword>
<evidence type="ECO:0000313" key="7">
    <source>
        <dbReference type="EMBL" id="ORZ34815.1"/>
    </source>
</evidence>
<dbReference type="GO" id="GO:0003735">
    <property type="term" value="F:structural constituent of ribosome"/>
    <property type="evidence" value="ECO:0007669"/>
    <property type="project" value="InterPro"/>
</dbReference>
<dbReference type="GO" id="GO:0070181">
    <property type="term" value="F:small ribosomal subunit rRNA binding"/>
    <property type="evidence" value="ECO:0007669"/>
    <property type="project" value="TreeGrafter"/>
</dbReference>
<dbReference type="PRINTS" id="PR00974">
    <property type="entry name" value="RIBOSOMALS18"/>
</dbReference>
<proteinExistence type="inferred from homology"/>
<accession>A0A1Y2HJR1</accession>
<dbReference type="GO" id="GO:0032543">
    <property type="term" value="P:mitochondrial translation"/>
    <property type="evidence" value="ECO:0007669"/>
    <property type="project" value="TreeGrafter"/>
</dbReference>
<dbReference type="HAMAP" id="MF_00270">
    <property type="entry name" value="Ribosomal_bS18"/>
    <property type="match status" value="1"/>
</dbReference>
<dbReference type="AlphaFoldDB" id="A0A1Y2HJR1"/>
<feature type="region of interest" description="Disordered" evidence="6">
    <location>
        <begin position="1"/>
        <end position="63"/>
    </location>
</feature>
<sequence length="249" mass="26724">MHSTGASRGLLPAAGAAAARRCLATDSVPHAPASAQPTTTPAGNGADLSNQAQDPTAAPARPASAPLLSELGALPTEPAPKRQFQYARWSGPSPYAPKKRQQVVPYVPPSQGGTLLASDRHLTVQGSNLHHRAGEMYTPADLDESQPKTFPPAVPSLNTIQFDVFKAMGTDPLASYKDVTLLSNFVTETGMLMHRKHTKLSAKNQRKLTKAVKRARAMGLMPHTYRMETQTEKNRGVGIADFLNLTPRM</sequence>
<keyword evidence="2 5" id="KW-0689">Ribosomal protein</keyword>
<protein>
    <recommendedName>
        <fullName evidence="4">Small ribosomal subunit protein bS18m</fullName>
    </recommendedName>
</protein>
<dbReference type="PANTHER" id="PTHR13479:SF40">
    <property type="entry name" value="SMALL RIBOSOMAL SUBUNIT PROTEIN BS18M"/>
    <property type="match status" value="1"/>
</dbReference>
<dbReference type="NCBIfam" id="TIGR00165">
    <property type="entry name" value="S18"/>
    <property type="match status" value="1"/>
</dbReference>
<name>A0A1Y2HJR1_9FUNG</name>
<dbReference type="Proteomes" id="UP000193411">
    <property type="component" value="Unassembled WGS sequence"/>
</dbReference>
<comment type="similarity">
    <text evidence="1 5">Belongs to the bacterial ribosomal protein bS18 family.</text>
</comment>
<reference evidence="7 8" key="1">
    <citation type="submission" date="2016-07" db="EMBL/GenBank/DDBJ databases">
        <title>Pervasive Adenine N6-methylation of Active Genes in Fungi.</title>
        <authorList>
            <consortium name="DOE Joint Genome Institute"/>
            <person name="Mondo S.J."/>
            <person name="Dannebaum R.O."/>
            <person name="Kuo R.C."/>
            <person name="Labutti K."/>
            <person name="Haridas S."/>
            <person name="Kuo A."/>
            <person name="Salamov A."/>
            <person name="Ahrendt S.R."/>
            <person name="Lipzen A."/>
            <person name="Sullivan W."/>
            <person name="Andreopoulos W.B."/>
            <person name="Clum A."/>
            <person name="Lindquist E."/>
            <person name="Daum C."/>
            <person name="Ramamoorthy G.K."/>
            <person name="Gryganskyi A."/>
            <person name="Culley D."/>
            <person name="Magnuson J.K."/>
            <person name="James T.Y."/>
            <person name="O'Malley M.A."/>
            <person name="Stajich J.E."/>
            <person name="Spatafora J.W."/>
            <person name="Visel A."/>
            <person name="Grigoriev I.V."/>
        </authorList>
    </citation>
    <scope>NUCLEOTIDE SEQUENCE [LARGE SCALE GENOMIC DNA]</scope>
    <source>
        <strain evidence="7 8">PL171</strain>
    </source>
</reference>
<dbReference type="SUPFAM" id="SSF46911">
    <property type="entry name" value="Ribosomal protein S18"/>
    <property type="match status" value="1"/>
</dbReference>
<dbReference type="STRING" id="765915.A0A1Y2HJR1"/>
<dbReference type="OrthoDB" id="21463at2759"/>
<evidence type="ECO:0000256" key="3">
    <source>
        <dbReference type="ARBA" id="ARBA00023274"/>
    </source>
</evidence>
<evidence type="ECO:0000313" key="8">
    <source>
        <dbReference type="Proteomes" id="UP000193411"/>
    </source>
</evidence>
<evidence type="ECO:0000256" key="6">
    <source>
        <dbReference type="SAM" id="MobiDB-lite"/>
    </source>
</evidence>
<keyword evidence="3 5" id="KW-0687">Ribonucleoprotein</keyword>
<evidence type="ECO:0000256" key="2">
    <source>
        <dbReference type="ARBA" id="ARBA00022980"/>
    </source>
</evidence>
<dbReference type="Gene3D" id="4.10.640.10">
    <property type="entry name" value="Ribosomal protein S18"/>
    <property type="match status" value="1"/>
</dbReference>
<evidence type="ECO:0000256" key="1">
    <source>
        <dbReference type="ARBA" id="ARBA00005589"/>
    </source>
</evidence>
<organism evidence="7 8">
    <name type="scientific">Catenaria anguillulae PL171</name>
    <dbReference type="NCBI Taxonomy" id="765915"/>
    <lineage>
        <taxon>Eukaryota</taxon>
        <taxon>Fungi</taxon>
        <taxon>Fungi incertae sedis</taxon>
        <taxon>Blastocladiomycota</taxon>
        <taxon>Blastocladiomycetes</taxon>
        <taxon>Blastocladiales</taxon>
        <taxon>Catenariaceae</taxon>
        <taxon>Catenaria</taxon>
    </lineage>
</organism>
<dbReference type="EMBL" id="MCFL01000026">
    <property type="protein sequence ID" value="ORZ34815.1"/>
    <property type="molecule type" value="Genomic_DNA"/>
</dbReference>
<evidence type="ECO:0000256" key="4">
    <source>
        <dbReference type="ARBA" id="ARBA00035264"/>
    </source>
</evidence>
<dbReference type="InterPro" id="IPR001648">
    <property type="entry name" value="Ribosomal_bS18"/>
</dbReference>
<comment type="caution">
    <text evidence="7">The sequence shown here is derived from an EMBL/GenBank/DDBJ whole genome shotgun (WGS) entry which is preliminary data.</text>
</comment>
<dbReference type="InterPro" id="IPR036870">
    <property type="entry name" value="Ribosomal_bS18_sf"/>
</dbReference>